<keyword evidence="1" id="KW-0472">Membrane</keyword>
<dbReference type="SMART" id="SM00271">
    <property type="entry name" value="DnaJ"/>
    <property type="match status" value="1"/>
</dbReference>
<dbReference type="OMA" id="REWNINQ"/>
<keyword evidence="4" id="KW-1185">Reference proteome</keyword>
<dbReference type="PRINTS" id="PR00625">
    <property type="entry name" value="JDOMAIN"/>
</dbReference>
<dbReference type="Gene3D" id="1.10.287.110">
    <property type="entry name" value="DnaJ domain"/>
    <property type="match status" value="1"/>
</dbReference>
<dbReference type="Pfam" id="PF00226">
    <property type="entry name" value="DnaJ"/>
    <property type="match status" value="1"/>
</dbReference>
<dbReference type="Proteomes" id="UP000014978">
    <property type="component" value="Unassembled WGS sequence"/>
</dbReference>
<dbReference type="InterPro" id="IPR036869">
    <property type="entry name" value="J_dom_sf"/>
</dbReference>
<gene>
    <name evidence="3" type="ORF">SLOPH_325</name>
</gene>
<name>S7W6R1_SPRLO</name>
<dbReference type="InterPro" id="IPR001623">
    <property type="entry name" value="DnaJ_domain"/>
</dbReference>
<keyword evidence="1" id="KW-0812">Transmembrane</keyword>
<dbReference type="InParanoid" id="S7W6R1"/>
<evidence type="ECO:0000259" key="2">
    <source>
        <dbReference type="PROSITE" id="PS50076"/>
    </source>
</evidence>
<dbReference type="GO" id="GO:0005789">
    <property type="term" value="C:endoplasmic reticulum membrane"/>
    <property type="evidence" value="ECO:0007669"/>
    <property type="project" value="TreeGrafter"/>
</dbReference>
<dbReference type="FunCoup" id="S7W6R1">
    <property type="interactions" value="229"/>
</dbReference>
<dbReference type="CDD" id="cd06257">
    <property type="entry name" value="DnaJ"/>
    <property type="match status" value="1"/>
</dbReference>
<evidence type="ECO:0000256" key="1">
    <source>
        <dbReference type="SAM" id="Phobius"/>
    </source>
</evidence>
<reference evidence="4" key="1">
    <citation type="journal article" date="2013" name="PLoS Genet.">
        <title>The genome of Spraguea lophii and the basis of host-microsporidian interactions.</title>
        <authorList>
            <person name="Campbell S.E."/>
            <person name="Williams T.A."/>
            <person name="Yousuf A."/>
            <person name="Soanes D.M."/>
            <person name="Paszkiewicz K.H."/>
            <person name="Williams B.A.P."/>
        </authorList>
    </citation>
    <scope>NUCLEOTIDE SEQUENCE [LARGE SCALE GENOMIC DNA]</scope>
    <source>
        <strain evidence="4">42_110</strain>
    </source>
</reference>
<dbReference type="HOGENOM" id="CLU_107282_0_0_1"/>
<dbReference type="GO" id="GO:0071218">
    <property type="term" value="P:cellular response to misfolded protein"/>
    <property type="evidence" value="ECO:0007669"/>
    <property type="project" value="TreeGrafter"/>
</dbReference>
<dbReference type="SUPFAM" id="SSF46565">
    <property type="entry name" value="Chaperone J-domain"/>
    <property type="match status" value="1"/>
</dbReference>
<protein>
    <submittedName>
        <fullName evidence="3">DNAJ protein</fullName>
    </submittedName>
</protein>
<dbReference type="PANTHER" id="PTHR43908">
    <property type="entry name" value="AT29763P-RELATED"/>
    <property type="match status" value="1"/>
</dbReference>
<dbReference type="PANTHER" id="PTHR43908:SF3">
    <property type="entry name" value="AT29763P-RELATED"/>
    <property type="match status" value="1"/>
</dbReference>
<dbReference type="STRING" id="1358809.S7W6R1"/>
<feature type="transmembrane region" description="Helical" evidence="1">
    <location>
        <begin position="195"/>
        <end position="213"/>
    </location>
</feature>
<dbReference type="InterPro" id="IPR051100">
    <property type="entry name" value="DnaJ_subfamily_B/C"/>
</dbReference>
<keyword evidence="1" id="KW-1133">Transmembrane helix</keyword>
<evidence type="ECO:0000313" key="4">
    <source>
        <dbReference type="Proteomes" id="UP000014978"/>
    </source>
</evidence>
<dbReference type="OrthoDB" id="10250354at2759"/>
<feature type="domain" description="J" evidence="2">
    <location>
        <begin position="60"/>
        <end position="124"/>
    </location>
</feature>
<evidence type="ECO:0000313" key="3">
    <source>
        <dbReference type="EMBL" id="EPR78486.1"/>
    </source>
</evidence>
<proteinExistence type="predicted"/>
<sequence>MENTAEKYISQGDYQGYYNFAKRNHNNKNTEESEKEMKKAEKLFNKYKKIEEYIKIDKNDYYKILNVDRNSSTEEIDNAYKKLAIQFHPDKTRIKESNEVFTKIKNAHEVLKSKDRRRTYDQQENRNGYTFTATEYSDIINEYIRRREQEEFANSFLYDPFINQFYNTHNILYPNLYRQYTTNRRNPRYREIERSSQTFIFSIVLIIFIIFLFN</sequence>
<dbReference type="PROSITE" id="PS50076">
    <property type="entry name" value="DNAJ_2"/>
    <property type="match status" value="1"/>
</dbReference>
<dbReference type="AlphaFoldDB" id="S7W6R1"/>
<organism evidence="3 4">
    <name type="scientific">Spraguea lophii (strain 42_110)</name>
    <name type="common">Microsporidian parasite</name>
    <dbReference type="NCBI Taxonomy" id="1358809"/>
    <lineage>
        <taxon>Eukaryota</taxon>
        <taxon>Fungi</taxon>
        <taxon>Fungi incertae sedis</taxon>
        <taxon>Microsporidia</taxon>
        <taxon>Spragueidae</taxon>
        <taxon>Spraguea</taxon>
    </lineage>
</organism>
<dbReference type="VEuPathDB" id="MicrosporidiaDB:SLOPH_325"/>
<dbReference type="EMBL" id="ATCN01000752">
    <property type="protein sequence ID" value="EPR78486.1"/>
    <property type="molecule type" value="Genomic_DNA"/>
</dbReference>
<comment type="caution">
    <text evidence="3">The sequence shown here is derived from an EMBL/GenBank/DDBJ whole genome shotgun (WGS) entry which is preliminary data.</text>
</comment>
<accession>S7W6R1</accession>
<dbReference type="GO" id="GO:0030544">
    <property type="term" value="F:Hsp70 protein binding"/>
    <property type="evidence" value="ECO:0007669"/>
    <property type="project" value="TreeGrafter"/>
</dbReference>